<sequence length="69" mass="8116">MQLDKGFIQTPHEEINDSVHSQNWLYDDIYQDQARSSCWLKIRFLALTNSPHHLMKLSLGQSKQLSFIL</sequence>
<protein>
    <submittedName>
        <fullName evidence="1">Uncharacterized protein</fullName>
    </submittedName>
</protein>
<proteinExistence type="predicted"/>
<organism evidence="1">
    <name type="scientific">Arundo donax</name>
    <name type="common">Giant reed</name>
    <name type="synonym">Donax arundinaceus</name>
    <dbReference type="NCBI Taxonomy" id="35708"/>
    <lineage>
        <taxon>Eukaryota</taxon>
        <taxon>Viridiplantae</taxon>
        <taxon>Streptophyta</taxon>
        <taxon>Embryophyta</taxon>
        <taxon>Tracheophyta</taxon>
        <taxon>Spermatophyta</taxon>
        <taxon>Magnoliopsida</taxon>
        <taxon>Liliopsida</taxon>
        <taxon>Poales</taxon>
        <taxon>Poaceae</taxon>
        <taxon>PACMAD clade</taxon>
        <taxon>Arundinoideae</taxon>
        <taxon>Arundineae</taxon>
        <taxon>Arundo</taxon>
    </lineage>
</organism>
<dbReference type="AlphaFoldDB" id="A0A0A9CSC9"/>
<dbReference type="EMBL" id="GBRH01220557">
    <property type="protein sequence ID" value="JAD77338.1"/>
    <property type="molecule type" value="Transcribed_RNA"/>
</dbReference>
<evidence type="ECO:0000313" key="1">
    <source>
        <dbReference type="EMBL" id="JAD77338.1"/>
    </source>
</evidence>
<reference evidence="1" key="1">
    <citation type="submission" date="2014-09" db="EMBL/GenBank/DDBJ databases">
        <authorList>
            <person name="Magalhaes I.L.F."/>
            <person name="Oliveira U."/>
            <person name="Santos F.R."/>
            <person name="Vidigal T.H.D.A."/>
            <person name="Brescovit A.D."/>
            <person name="Santos A.J."/>
        </authorList>
    </citation>
    <scope>NUCLEOTIDE SEQUENCE</scope>
    <source>
        <tissue evidence="1">Shoot tissue taken approximately 20 cm above the soil surface</tissue>
    </source>
</reference>
<accession>A0A0A9CSC9</accession>
<reference evidence="1" key="2">
    <citation type="journal article" date="2015" name="Data Brief">
        <title>Shoot transcriptome of the giant reed, Arundo donax.</title>
        <authorList>
            <person name="Barrero R.A."/>
            <person name="Guerrero F.D."/>
            <person name="Moolhuijzen P."/>
            <person name="Goolsby J.A."/>
            <person name="Tidwell J."/>
            <person name="Bellgard S.E."/>
            <person name="Bellgard M.I."/>
        </authorList>
    </citation>
    <scope>NUCLEOTIDE SEQUENCE</scope>
    <source>
        <tissue evidence="1">Shoot tissue taken approximately 20 cm above the soil surface</tissue>
    </source>
</reference>
<name>A0A0A9CSC9_ARUDO</name>